<dbReference type="FunFam" id="3.40.640.10:FF:000046">
    <property type="entry name" value="Cystathionine gamma-lyase"/>
    <property type="match status" value="1"/>
</dbReference>
<evidence type="ECO:0000256" key="1">
    <source>
        <dbReference type="ARBA" id="ARBA00001933"/>
    </source>
</evidence>
<dbReference type="InterPro" id="IPR006233">
    <property type="entry name" value="Cys_b_lyase_bac"/>
</dbReference>
<comment type="catalytic activity">
    <reaction evidence="6">
        <text>L,L-cystathionine + H2O = L-homocysteine + pyruvate + NH4(+)</text>
        <dbReference type="Rhea" id="RHEA:13965"/>
        <dbReference type="ChEBI" id="CHEBI:15361"/>
        <dbReference type="ChEBI" id="CHEBI:15377"/>
        <dbReference type="ChEBI" id="CHEBI:28938"/>
        <dbReference type="ChEBI" id="CHEBI:58161"/>
        <dbReference type="ChEBI" id="CHEBI:58199"/>
    </reaction>
</comment>
<dbReference type="InterPro" id="IPR000277">
    <property type="entry name" value="Cys/Met-Metab_PyrdxlP-dep_enz"/>
</dbReference>
<feature type="modified residue" description="N6-(pyridoxal phosphate)lysine" evidence="8">
    <location>
        <position position="204"/>
    </location>
</feature>
<protein>
    <submittedName>
        <fullName evidence="10">Cystathionine beta-lyase</fullName>
    </submittedName>
</protein>
<dbReference type="Proteomes" id="UP000217005">
    <property type="component" value="Unassembled WGS sequence"/>
</dbReference>
<dbReference type="OrthoDB" id="9805807at2"/>
<evidence type="ECO:0000256" key="6">
    <source>
        <dbReference type="ARBA" id="ARBA00047517"/>
    </source>
</evidence>
<evidence type="ECO:0000313" key="10">
    <source>
        <dbReference type="EMBL" id="OZI35443.1"/>
    </source>
</evidence>
<gene>
    <name evidence="10" type="ORF">CEG14_10150</name>
</gene>
<keyword evidence="3 8" id="KW-0663">Pyridoxal phosphate</keyword>
<dbReference type="InterPro" id="IPR054542">
    <property type="entry name" value="Cys_met_metab_PP"/>
</dbReference>
<dbReference type="SUPFAM" id="SSF53383">
    <property type="entry name" value="PLP-dependent transferases"/>
    <property type="match status" value="1"/>
</dbReference>
<dbReference type="AlphaFoldDB" id="A0A261SGG8"/>
<dbReference type="Gene3D" id="3.90.1150.10">
    <property type="entry name" value="Aspartate Aminotransferase, domain 1"/>
    <property type="match status" value="1"/>
</dbReference>
<keyword evidence="4 10" id="KW-0456">Lyase</keyword>
<dbReference type="InterPro" id="IPR015421">
    <property type="entry name" value="PyrdxlP-dep_Trfase_major"/>
</dbReference>
<evidence type="ECO:0000256" key="7">
    <source>
        <dbReference type="ARBA" id="ARBA00047625"/>
    </source>
</evidence>
<sequence>MHWRTRLVQPQALAPADFKSLTVPTHRASTVLFERQADVRDGWRQDEHGYTYGVYGTPTALELGARIAQLEKAHHTFVVPGGQAAIALVYLALGRAGSHVLVPHSAYGPNLKLARGMLERFGVTIEGYDPLIGAGIADLIRADTALVWTESPGSVTMEIQDVPAICAAAHARGVPVALDNTYAAGVLFDAFAHGVDISIQALTKYVGGHSDLLLGTVSVATAELKTRLGDAHQQLGLAVSPDDCNLALRGLQTLALRLDHLERATLEIARWLREQPQIEAVYHPALPGSPGHEIWARDFTGSASVFSILFKPDYDAARVAGFIDALQLFRIGMSWGGVTSLALSYPELKRPHRDYAGRLVRLNIGLEAVDELIADLAQALARV</sequence>
<reference evidence="10 11" key="1">
    <citation type="submission" date="2017-05" db="EMBL/GenBank/DDBJ databases">
        <title>Complete and WGS of Bordetella genogroups.</title>
        <authorList>
            <person name="Spilker T."/>
            <person name="LiPuma J."/>
        </authorList>
    </citation>
    <scope>NUCLEOTIDE SEQUENCE [LARGE SCALE GENOMIC DNA]</scope>
    <source>
        <strain evidence="10 11">AU17610</strain>
    </source>
</reference>
<accession>A0A261SGG8</accession>
<dbReference type="GO" id="GO:0019450">
    <property type="term" value="P:L-cysteine catabolic process to pyruvate"/>
    <property type="evidence" value="ECO:0007669"/>
    <property type="project" value="TreeGrafter"/>
</dbReference>
<evidence type="ECO:0000256" key="4">
    <source>
        <dbReference type="ARBA" id="ARBA00023239"/>
    </source>
</evidence>
<name>A0A261SGG8_9BORD</name>
<dbReference type="InterPro" id="IPR015424">
    <property type="entry name" value="PyrdxlP-dep_Trfase"/>
</dbReference>
<dbReference type="RefSeq" id="WP_094826252.1">
    <property type="nucleotide sequence ID" value="NZ_NEVL01000003.1"/>
</dbReference>
<evidence type="ECO:0000313" key="11">
    <source>
        <dbReference type="Proteomes" id="UP000217005"/>
    </source>
</evidence>
<comment type="catalytic activity">
    <reaction evidence="7">
        <text>an S-substituted L-cysteine + H2O = a thiol + pyruvate + NH4(+)</text>
        <dbReference type="Rhea" id="RHEA:18121"/>
        <dbReference type="ChEBI" id="CHEBI:15361"/>
        <dbReference type="ChEBI" id="CHEBI:15377"/>
        <dbReference type="ChEBI" id="CHEBI:28938"/>
        <dbReference type="ChEBI" id="CHEBI:29256"/>
        <dbReference type="ChEBI" id="CHEBI:58717"/>
        <dbReference type="EC" id="4.4.1.13"/>
    </reaction>
</comment>
<evidence type="ECO:0000256" key="5">
    <source>
        <dbReference type="ARBA" id="ARBA00046315"/>
    </source>
</evidence>
<dbReference type="NCBIfam" id="NF005456">
    <property type="entry name" value="PRK07050.1"/>
    <property type="match status" value="1"/>
</dbReference>
<comment type="similarity">
    <text evidence="2 9">Belongs to the trans-sulfuration enzymes family.</text>
</comment>
<dbReference type="NCBIfam" id="TIGR01324">
    <property type="entry name" value="cysta_beta_ly_B"/>
    <property type="match status" value="1"/>
</dbReference>
<evidence type="ECO:0000256" key="9">
    <source>
        <dbReference type="RuleBase" id="RU362118"/>
    </source>
</evidence>
<dbReference type="PROSITE" id="PS00868">
    <property type="entry name" value="CYS_MET_METAB_PP"/>
    <property type="match status" value="1"/>
</dbReference>
<dbReference type="PANTHER" id="PTHR43500:SF1">
    <property type="entry name" value="CYSTATHIONINE BETA-LYASE-RELATED"/>
    <property type="match status" value="1"/>
</dbReference>
<evidence type="ECO:0000256" key="2">
    <source>
        <dbReference type="ARBA" id="ARBA00009077"/>
    </source>
</evidence>
<dbReference type="Pfam" id="PF01053">
    <property type="entry name" value="Cys_Met_Meta_PP"/>
    <property type="match status" value="1"/>
</dbReference>
<dbReference type="Gene3D" id="3.40.640.10">
    <property type="entry name" value="Type I PLP-dependent aspartate aminotransferase-like (Major domain)"/>
    <property type="match status" value="1"/>
</dbReference>
<comment type="pathway">
    <text evidence="5">Amino-acid biosynthesis; L-methionine biosynthesis via de novo pathway; L-homocysteine from L-cystathionine: step 1/1.</text>
</comment>
<comment type="caution">
    <text evidence="10">The sequence shown here is derived from an EMBL/GenBank/DDBJ whole genome shotgun (WGS) entry which is preliminary data.</text>
</comment>
<dbReference type="GO" id="GO:0047804">
    <property type="term" value="F:cysteine-S-conjugate beta-lyase activity"/>
    <property type="evidence" value="ECO:0007669"/>
    <property type="project" value="UniProtKB-EC"/>
</dbReference>
<dbReference type="InterPro" id="IPR015422">
    <property type="entry name" value="PyrdxlP-dep_Trfase_small"/>
</dbReference>
<dbReference type="PIRSF" id="PIRSF001434">
    <property type="entry name" value="CGS"/>
    <property type="match status" value="1"/>
</dbReference>
<evidence type="ECO:0000256" key="8">
    <source>
        <dbReference type="PIRSR" id="PIRSR001434-2"/>
    </source>
</evidence>
<evidence type="ECO:0000256" key="3">
    <source>
        <dbReference type="ARBA" id="ARBA00022898"/>
    </source>
</evidence>
<dbReference type="GO" id="GO:0019346">
    <property type="term" value="P:transsulfuration"/>
    <property type="evidence" value="ECO:0007669"/>
    <property type="project" value="InterPro"/>
</dbReference>
<organism evidence="10 11">
    <name type="scientific">Bordetella genomosp. 1</name>
    <dbReference type="NCBI Taxonomy" id="1395607"/>
    <lineage>
        <taxon>Bacteria</taxon>
        <taxon>Pseudomonadati</taxon>
        <taxon>Pseudomonadota</taxon>
        <taxon>Betaproteobacteria</taxon>
        <taxon>Burkholderiales</taxon>
        <taxon>Alcaligenaceae</taxon>
        <taxon>Bordetella</taxon>
    </lineage>
</organism>
<dbReference type="EMBL" id="NEVL01000003">
    <property type="protein sequence ID" value="OZI35443.1"/>
    <property type="molecule type" value="Genomic_DNA"/>
</dbReference>
<dbReference type="GO" id="GO:0030170">
    <property type="term" value="F:pyridoxal phosphate binding"/>
    <property type="evidence" value="ECO:0007669"/>
    <property type="project" value="InterPro"/>
</dbReference>
<comment type="cofactor">
    <cofactor evidence="1 9">
        <name>pyridoxal 5'-phosphate</name>
        <dbReference type="ChEBI" id="CHEBI:597326"/>
    </cofactor>
</comment>
<proteinExistence type="inferred from homology"/>
<dbReference type="PANTHER" id="PTHR43500">
    <property type="entry name" value="CYSTATHIONINE BETA-LYASE-RELATED"/>
    <property type="match status" value="1"/>
</dbReference>